<evidence type="ECO:0000256" key="4">
    <source>
        <dbReference type="RuleBase" id="RU004003"/>
    </source>
</evidence>
<evidence type="ECO:0000313" key="8">
    <source>
        <dbReference type="EMBL" id="GGA79229.1"/>
    </source>
</evidence>
<dbReference type="AlphaFoldDB" id="A0A916WA07"/>
<evidence type="ECO:0000256" key="2">
    <source>
        <dbReference type="ARBA" id="ARBA00022729"/>
    </source>
</evidence>
<comment type="caution">
    <text evidence="8">The sequence shown here is derived from an EMBL/GenBank/DDBJ whole genome shotgun (WGS) entry which is preliminary data.</text>
</comment>
<dbReference type="EMBL" id="BMJB01000003">
    <property type="protein sequence ID" value="GGA79229.1"/>
    <property type="molecule type" value="Genomic_DNA"/>
</dbReference>
<keyword evidence="9" id="KW-1185">Reference proteome</keyword>
<dbReference type="RefSeq" id="WP_229669076.1">
    <property type="nucleotide sequence ID" value="NZ_BMJB01000003.1"/>
</dbReference>
<dbReference type="InterPro" id="IPR004846">
    <property type="entry name" value="T2SS/T3SS_dom"/>
</dbReference>
<evidence type="ECO:0000259" key="6">
    <source>
        <dbReference type="Pfam" id="PF00263"/>
    </source>
</evidence>
<reference evidence="8" key="2">
    <citation type="submission" date="2020-09" db="EMBL/GenBank/DDBJ databases">
        <authorList>
            <person name="Sun Q."/>
            <person name="Zhou Y."/>
        </authorList>
    </citation>
    <scope>NUCLEOTIDE SEQUENCE</scope>
    <source>
        <strain evidence="8">CGMCC 1.15447</strain>
    </source>
</reference>
<dbReference type="GO" id="GO:0015627">
    <property type="term" value="C:type II protein secretion system complex"/>
    <property type="evidence" value="ECO:0007669"/>
    <property type="project" value="TreeGrafter"/>
</dbReference>
<evidence type="ECO:0000256" key="1">
    <source>
        <dbReference type="ARBA" id="ARBA00004370"/>
    </source>
</evidence>
<dbReference type="GO" id="GO:0009306">
    <property type="term" value="P:protein secretion"/>
    <property type="evidence" value="ECO:0007669"/>
    <property type="project" value="InterPro"/>
</dbReference>
<name>A0A916WA07_9BACT</name>
<keyword evidence="3" id="KW-0472">Membrane</keyword>
<dbReference type="InterPro" id="IPR038591">
    <property type="entry name" value="NolW-like_sf"/>
</dbReference>
<organism evidence="8 9">
    <name type="scientific">Edaphobacter acidisoli</name>
    <dbReference type="NCBI Taxonomy" id="2040573"/>
    <lineage>
        <taxon>Bacteria</taxon>
        <taxon>Pseudomonadati</taxon>
        <taxon>Acidobacteriota</taxon>
        <taxon>Terriglobia</taxon>
        <taxon>Terriglobales</taxon>
        <taxon>Acidobacteriaceae</taxon>
        <taxon>Edaphobacter</taxon>
    </lineage>
</organism>
<dbReference type="InterPro" id="IPR050810">
    <property type="entry name" value="Bact_Secretion_Sys_Channel"/>
</dbReference>
<reference evidence="8" key="1">
    <citation type="journal article" date="2014" name="Int. J. Syst. Evol. Microbiol.">
        <title>Complete genome sequence of Corynebacterium casei LMG S-19264T (=DSM 44701T), isolated from a smear-ripened cheese.</title>
        <authorList>
            <consortium name="US DOE Joint Genome Institute (JGI-PGF)"/>
            <person name="Walter F."/>
            <person name="Albersmeier A."/>
            <person name="Kalinowski J."/>
            <person name="Ruckert C."/>
        </authorList>
    </citation>
    <scope>NUCLEOTIDE SEQUENCE</scope>
    <source>
        <strain evidence="8">CGMCC 1.15447</strain>
    </source>
</reference>
<protein>
    <recommendedName>
        <fullName evidence="10">NolW-like domain-containing protein</fullName>
    </recommendedName>
</protein>
<evidence type="ECO:0000313" key="9">
    <source>
        <dbReference type="Proteomes" id="UP000648801"/>
    </source>
</evidence>
<comment type="similarity">
    <text evidence="4">Belongs to the bacterial secretin family.</text>
</comment>
<evidence type="ECO:0000256" key="5">
    <source>
        <dbReference type="RuleBase" id="RU004004"/>
    </source>
</evidence>
<dbReference type="InterPro" id="IPR005644">
    <property type="entry name" value="NolW-like"/>
</dbReference>
<sequence>MKRSIGGKMKFIAGVLGIAVALAFGTARLRAQESRAAVSHENETTQTFYLSNVSNTREGNEIVTALRNLITPQSKIYSVPTQNAIIVRSTPDQLVLAQKLINDLDRPNKTYRLTYTLTEMDNGKRVGTQHYSLIVVSGERTTLKQGSKVPIATGTYKLSDASSQTQITYVDLGMNFDVTLDEFANGVRLRSKVEESSVAEQTSNTTLQDPIIRQTVLEGSAFLTSGKPLILGSLDIPGSTRHMDVDVEMDPVQ</sequence>
<dbReference type="Proteomes" id="UP000648801">
    <property type="component" value="Unassembled WGS sequence"/>
</dbReference>
<dbReference type="GO" id="GO:0009279">
    <property type="term" value="C:cell outer membrane"/>
    <property type="evidence" value="ECO:0007669"/>
    <property type="project" value="UniProtKB-SubCell"/>
</dbReference>
<dbReference type="Gene3D" id="3.30.1370.120">
    <property type="match status" value="1"/>
</dbReference>
<comment type="subcellular location">
    <subcellularLocation>
        <location evidence="5">Cell outer membrane</location>
    </subcellularLocation>
    <subcellularLocation>
        <location evidence="1">Membrane</location>
    </subcellularLocation>
</comment>
<dbReference type="Pfam" id="PF00263">
    <property type="entry name" value="Secretin"/>
    <property type="match status" value="1"/>
</dbReference>
<feature type="domain" description="NolW-like" evidence="7">
    <location>
        <begin position="45"/>
        <end position="107"/>
    </location>
</feature>
<evidence type="ECO:0008006" key="10">
    <source>
        <dbReference type="Google" id="ProtNLM"/>
    </source>
</evidence>
<dbReference type="Pfam" id="PF03958">
    <property type="entry name" value="Secretin_N"/>
    <property type="match status" value="1"/>
</dbReference>
<keyword evidence="5" id="KW-0813">Transport</keyword>
<accession>A0A916WA07</accession>
<feature type="domain" description="Type II/III secretion system secretin-like" evidence="6">
    <location>
        <begin position="132"/>
        <end position="232"/>
    </location>
</feature>
<proteinExistence type="inferred from homology"/>
<keyword evidence="2" id="KW-0732">Signal</keyword>
<dbReference type="PANTHER" id="PTHR30332">
    <property type="entry name" value="PROBABLE GENERAL SECRETION PATHWAY PROTEIN D"/>
    <property type="match status" value="1"/>
</dbReference>
<dbReference type="PANTHER" id="PTHR30332:SF24">
    <property type="entry name" value="SECRETIN GSPD-RELATED"/>
    <property type="match status" value="1"/>
</dbReference>
<evidence type="ECO:0000259" key="7">
    <source>
        <dbReference type="Pfam" id="PF03958"/>
    </source>
</evidence>
<evidence type="ECO:0000256" key="3">
    <source>
        <dbReference type="ARBA" id="ARBA00023136"/>
    </source>
</evidence>
<gene>
    <name evidence="8" type="ORF">GCM10011507_33080</name>
</gene>